<proteinExistence type="predicted"/>
<evidence type="ECO:0000313" key="2">
    <source>
        <dbReference type="EMBL" id="GGH57649.1"/>
    </source>
</evidence>
<evidence type="ECO:0008006" key="4">
    <source>
        <dbReference type="Google" id="ProtNLM"/>
    </source>
</evidence>
<dbReference type="InterPro" id="IPR003477">
    <property type="entry name" value="PemK-like"/>
</dbReference>
<feature type="region of interest" description="Disordered" evidence="1">
    <location>
        <begin position="24"/>
        <end position="60"/>
    </location>
</feature>
<comment type="caution">
    <text evidence="2">The sequence shown here is derived from an EMBL/GenBank/DDBJ whole genome shotgun (WGS) entry which is preliminary data.</text>
</comment>
<dbReference type="EMBL" id="BMDC01000001">
    <property type="protein sequence ID" value="GGH57649.1"/>
    <property type="molecule type" value="Genomic_DNA"/>
</dbReference>
<evidence type="ECO:0000256" key="1">
    <source>
        <dbReference type="SAM" id="MobiDB-lite"/>
    </source>
</evidence>
<dbReference type="Pfam" id="PF02452">
    <property type="entry name" value="PemK_toxin"/>
    <property type="match status" value="1"/>
</dbReference>
<gene>
    <name evidence="2" type="ORF">GCM10007359_03010</name>
</gene>
<name>A0A917ILX9_9MICC</name>
<dbReference type="SUPFAM" id="SSF50118">
    <property type="entry name" value="Cell growth inhibitor/plasmid maintenance toxic component"/>
    <property type="match status" value="1"/>
</dbReference>
<dbReference type="RefSeq" id="WP_188358574.1">
    <property type="nucleotide sequence ID" value="NZ_BMDC01000001.1"/>
</dbReference>
<evidence type="ECO:0000313" key="3">
    <source>
        <dbReference type="Proteomes" id="UP000600171"/>
    </source>
</evidence>
<reference evidence="2 3" key="1">
    <citation type="journal article" date="2014" name="Int. J. Syst. Evol. Microbiol.">
        <title>Complete genome sequence of Corynebacterium casei LMG S-19264T (=DSM 44701T), isolated from a smear-ripened cheese.</title>
        <authorList>
            <consortium name="US DOE Joint Genome Institute (JGI-PGF)"/>
            <person name="Walter F."/>
            <person name="Albersmeier A."/>
            <person name="Kalinowski J."/>
            <person name="Ruckert C."/>
        </authorList>
    </citation>
    <scope>NUCLEOTIDE SEQUENCE [LARGE SCALE GENOMIC DNA]</scope>
    <source>
        <strain evidence="2 3">CCM 8669</strain>
    </source>
</reference>
<protein>
    <recommendedName>
        <fullName evidence="4">Type II toxin-antitoxin system PemK/MazF family toxin</fullName>
    </recommendedName>
</protein>
<keyword evidence="3" id="KW-1185">Reference proteome</keyword>
<dbReference type="AlphaFoldDB" id="A0A917ILX9"/>
<dbReference type="GO" id="GO:0003677">
    <property type="term" value="F:DNA binding"/>
    <property type="evidence" value="ECO:0007669"/>
    <property type="project" value="InterPro"/>
</dbReference>
<accession>A0A917ILX9</accession>
<sequence>MQFNLRTLRQAVSLGQRAYREIKKIQGQSTRPQPRPSGANRHSAGRAASSPQTGRGQNLYPGDYTGKVDFAYAPDVDGAPDPGEIVWAWVPFEEDYTQGKDRPLLLVGRDREYLLGLMLTSKDKNNSAHHNRNYLDIGSGAWDSSHRDSEVKLDRVIRLLPSAMRREGAVMDHATFTRVEEAFKRLR</sequence>
<dbReference type="Proteomes" id="UP000600171">
    <property type="component" value="Unassembled WGS sequence"/>
</dbReference>
<organism evidence="2 3">
    <name type="scientific">Rothia aerolata</name>
    <dbReference type="NCBI Taxonomy" id="1812262"/>
    <lineage>
        <taxon>Bacteria</taxon>
        <taxon>Bacillati</taxon>
        <taxon>Actinomycetota</taxon>
        <taxon>Actinomycetes</taxon>
        <taxon>Micrococcales</taxon>
        <taxon>Micrococcaceae</taxon>
        <taxon>Rothia</taxon>
    </lineage>
</organism>